<accession>A0A3P1C3T4</accession>
<name>A0A3P1C3T4_9BACT</name>
<reference evidence="2 3" key="1">
    <citation type="submission" date="2018-11" db="EMBL/GenBank/DDBJ databases">
        <authorList>
            <person name="Zhou Z."/>
            <person name="Wang G."/>
        </authorList>
    </citation>
    <scope>NUCLEOTIDE SEQUENCE [LARGE SCALE GENOMIC DNA]</scope>
    <source>
        <strain evidence="2 3">KCTC52004</strain>
    </source>
</reference>
<gene>
    <name evidence="2" type="ORF">EHT25_06540</name>
</gene>
<dbReference type="InterPro" id="IPR037523">
    <property type="entry name" value="VOC_core"/>
</dbReference>
<dbReference type="AlphaFoldDB" id="A0A3P1C3T4"/>
<evidence type="ECO:0000313" key="2">
    <source>
        <dbReference type="EMBL" id="RRB07434.1"/>
    </source>
</evidence>
<dbReference type="Proteomes" id="UP000271925">
    <property type="component" value="Unassembled WGS sequence"/>
</dbReference>
<dbReference type="InterPro" id="IPR051332">
    <property type="entry name" value="Fosfomycin_Res_Enzymes"/>
</dbReference>
<dbReference type="PROSITE" id="PS51819">
    <property type="entry name" value="VOC"/>
    <property type="match status" value="1"/>
</dbReference>
<dbReference type="InterPro" id="IPR029068">
    <property type="entry name" value="Glyas_Bleomycin-R_OHBP_Dase"/>
</dbReference>
<evidence type="ECO:0000313" key="3">
    <source>
        <dbReference type="Proteomes" id="UP000271925"/>
    </source>
</evidence>
<dbReference type="EMBL" id="RQJO01000007">
    <property type="protein sequence ID" value="RRB07434.1"/>
    <property type="molecule type" value="Genomic_DNA"/>
</dbReference>
<proteinExistence type="predicted"/>
<dbReference type="SUPFAM" id="SSF54593">
    <property type="entry name" value="Glyoxalase/Bleomycin resistance protein/Dihydroxybiphenyl dioxygenase"/>
    <property type="match status" value="1"/>
</dbReference>
<sequence>MIAHLAIWTQDLERMRTFYETYFGAKSSAIYQNTTKQFTSYFLSFGEGCQLELMHRPDVPSDSADPFIQRSGLIHFAVSVGSHRQVDALTNRLKADGYEIADGPRTTGDGYYESVVLDPEKNRIEITI</sequence>
<organism evidence="2 3">
    <name type="scientific">Larkinella rosea</name>
    <dbReference type="NCBI Taxonomy" id="2025312"/>
    <lineage>
        <taxon>Bacteria</taxon>
        <taxon>Pseudomonadati</taxon>
        <taxon>Bacteroidota</taxon>
        <taxon>Cytophagia</taxon>
        <taxon>Cytophagales</taxon>
        <taxon>Spirosomataceae</taxon>
        <taxon>Larkinella</taxon>
    </lineage>
</organism>
<dbReference type="PANTHER" id="PTHR36113:SF1">
    <property type="entry name" value="GLYOXALASE_BLEOMYCIN RESISTANCE PROTEIN_DIOXYGENASE"/>
    <property type="match status" value="1"/>
</dbReference>
<dbReference type="OrthoDB" id="9789012at2"/>
<evidence type="ECO:0000259" key="1">
    <source>
        <dbReference type="PROSITE" id="PS51819"/>
    </source>
</evidence>
<dbReference type="PANTHER" id="PTHR36113">
    <property type="entry name" value="LYASE, PUTATIVE-RELATED-RELATED"/>
    <property type="match status" value="1"/>
</dbReference>
<dbReference type="Gene3D" id="3.10.180.10">
    <property type="entry name" value="2,3-Dihydroxybiphenyl 1,2-Dioxygenase, domain 1"/>
    <property type="match status" value="1"/>
</dbReference>
<protein>
    <submittedName>
        <fullName evidence="2">Glyoxalase</fullName>
    </submittedName>
</protein>
<dbReference type="InterPro" id="IPR004360">
    <property type="entry name" value="Glyas_Fos-R_dOase_dom"/>
</dbReference>
<feature type="domain" description="VOC" evidence="1">
    <location>
        <begin position="1"/>
        <end position="128"/>
    </location>
</feature>
<keyword evidence="3" id="KW-1185">Reference proteome</keyword>
<dbReference type="Pfam" id="PF00903">
    <property type="entry name" value="Glyoxalase"/>
    <property type="match status" value="1"/>
</dbReference>
<dbReference type="RefSeq" id="WP_124872488.1">
    <property type="nucleotide sequence ID" value="NZ_RQJO01000007.1"/>
</dbReference>
<comment type="caution">
    <text evidence="2">The sequence shown here is derived from an EMBL/GenBank/DDBJ whole genome shotgun (WGS) entry which is preliminary data.</text>
</comment>